<dbReference type="EMBL" id="KI912112">
    <property type="protein sequence ID" value="ETS81768.1"/>
    <property type="molecule type" value="Genomic_DNA"/>
</dbReference>
<dbReference type="InterPro" id="IPR010730">
    <property type="entry name" value="HET"/>
</dbReference>
<dbReference type="RefSeq" id="XP_007833542.1">
    <property type="nucleotide sequence ID" value="XM_007835351.1"/>
</dbReference>
<evidence type="ECO:0000313" key="4">
    <source>
        <dbReference type="Proteomes" id="UP000030651"/>
    </source>
</evidence>
<proteinExistence type="predicted"/>
<dbReference type="Proteomes" id="UP000030651">
    <property type="component" value="Unassembled WGS sequence"/>
</dbReference>
<feature type="coiled-coil region" evidence="1">
    <location>
        <begin position="645"/>
        <end position="672"/>
    </location>
</feature>
<dbReference type="HOGENOM" id="CLU_004184_7_4_1"/>
<dbReference type="GeneID" id="19271783"/>
<protein>
    <recommendedName>
        <fullName evidence="2">Heterokaryon incompatibility domain-containing protein</fullName>
    </recommendedName>
</protein>
<dbReference type="KEGG" id="pfy:PFICI_06770"/>
<sequence length="683" mass="77329">MELPQDRSSLETCIRPVYVYQNLPPQSIRLIRLEPGSYEAGIVIRLEPVQFRIGVEDSDVEESDARDPWAELQIESSQARGSPIEYEALSYAWGPKGQPMIISIEGEESCIAHVTQNLYIALKHLRLGDRVRVLWIDALCIDQENNEEKSAQVAIMADIYQCASRVVAWLGPEADGSNLAMLSMYYLGSQIAVNWPGPNGDSSRAQYAISAAQGFDGVDWIHGRVSIPLQAPELNAIYHLLSRPWFGRLWIRQEIFLANSDAEIMCGMHRIRWTHFRHAMMAIQQDDTIHDLDSLLRTNLWSFTYTDVNCGYSGLRLECDAAKCEDPRDRIYATMRLYFNGQNVLKITPDYTKTVGQVYTDAALRYIRRHQDLALLQQCELNLPIPGPSWVPDWSRNPGFCYLDTHSWANSCLSMSFALLDGRVLQTHGKLITVIEHLWKFDDYDESSADTLINTIRTTVQSLLDKLVSGIGEMLERCAKTLLGVYISDIWESPATSDYPSLRDFESLIAQVLAGCSAQEIKERLGREKTSSILWFIVTVMAGRQLFTGTNDLFGRVPIFAQPGDHIYVLIPCEVPLVLRPLGGNQYMVVGACYAEGIMYGEALLGPFPKTIRPVLSYKGWRFQDIDSGKVVQEDPRLVKLGVGLQEFREELEQFQDKRARLMVDVDILRRAGVMDLQKIELV</sequence>
<evidence type="ECO:0000256" key="1">
    <source>
        <dbReference type="SAM" id="Coils"/>
    </source>
</evidence>
<reference evidence="4" key="1">
    <citation type="journal article" date="2015" name="BMC Genomics">
        <title>Genomic and transcriptomic analysis of the endophytic fungus Pestalotiopsis fici reveals its lifestyle and high potential for synthesis of natural products.</title>
        <authorList>
            <person name="Wang X."/>
            <person name="Zhang X."/>
            <person name="Liu L."/>
            <person name="Xiang M."/>
            <person name="Wang W."/>
            <person name="Sun X."/>
            <person name="Che Y."/>
            <person name="Guo L."/>
            <person name="Liu G."/>
            <person name="Guo L."/>
            <person name="Wang C."/>
            <person name="Yin W.B."/>
            <person name="Stadler M."/>
            <person name="Zhang X."/>
            <person name="Liu X."/>
        </authorList>
    </citation>
    <scope>NUCLEOTIDE SEQUENCE [LARGE SCALE GENOMIC DNA]</scope>
    <source>
        <strain evidence="4">W106-1 / CGMCC3.15140</strain>
    </source>
</reference>
<keyword evidence="1" id="KW-0175">Coiled coil</keyword>
<dbReference type="InterPro" id="IPR052895">
    <property type="entry name" value="HetReg/Transcr_Mod"/>
</dbReference>
<dbReference type="PANTHER" id="PTHR24148">
    <property type="entry name" value="ANKYRIN REPEAT DOMAIN-CONTAINING PROTEIN 39 HOMOLOG-RELATED"/>
    <property type="match status" value="1"/>
</dbReference>
<dbReference type="STRING" id="1229662.W3X6P1"/>
<feature type="domain" description="Heterokaryon incompatibility" evidence="2">
    <location>
        <begin position="86"/>
        <end position="254"/>
    </location>
</feature>
<organism evidence="3 4">
    <name type="scientific">Pestalotiopsis fici (strain W106-1 / CGMCC3.15140)</name>
    <dbReference type="NCBI Taxonomy" id="1229662"/>
    <lineage>
        <taxon>Eukaryota</taxon>
        <taxon>Fungi</taxon>
        <taxon>Dikarya</taxon>
        <taxon>Ascomycota</taxon>
        <taxon>Pezizomycotina</taxon>
        <taxon>Sordariomycetes</taxon>
        <taxon>Xylariomycetidae</taxon>
        <taxon>Amphisphaeriales</taxon>
        <taxon>Sporocadaceae</taxon>
        <taxon>Pestalotiopsis</taxon>
    </lineage>
</organism>
<dbReference type="OMA" id="HRIRWTH"/>
<evidence type="ECO:0000313" key="3">
    <source>
        <dbReference type="EMBL" id="ETS81768.1"/>
    </source>
</evidence>
<dbReference type="InParanoid" id="W3X6P1"/>
<dbReference type="Pfam" id="PF26639">
    <property type="entry name" value="Het-6_barrel"/>
    <property type="match status" value="1"/>
</dbReference>
<dbReference type="AlphaFoldDB" id="W3X6P1"/>
<dbReference type="eggNOG" id="ENOG502SHD2">
    <property type="taxonomic scope" value="Eukaryota"/>
</dbReference>
<dbReference type="Pfam" id="PF06985">
    <property type="entry name" value="HET"/>
    <property type="match status" value="1"/>
</dbReference>
<accession>W3X6P1</accession>
<keyword evidence="4" id="KW-1185">Reference proteome</keyword>
<dbReference type="PANTHER" id="PTHR24148:SF64">
    <property type="entry name" value="HETEROKARYON INCOMPATIBILITY DOMAIN-CONTAINING PROTEIN"/>
    <property type="match status" value="1"/>
</dbReference>
<dbReference type="OrthoDB" id="3553147at2759"/>
<evidence type="ECO:0000259" key="2">
    <source>
        <dbReference type="Pfam" id="PF06985"/>
    </source>
</evidence>
<gene>
    <name evidence="3" type="ORF">PFICI_06770</name>
</gene>
<name>W3X6P1_PESFW</name>